<dbReference type="Proteomes" id="UP001183390">
    <property type="component" value="Unassembled WGS sequence"/>
</dbReference>
<sequence>MIVSHLSPLVASVPTLLFIVLRIVLGVVAMASSGRVAPARRTSAVLGGALVALSGFGDGVLHVLNVTGALFPLVHSPLYSVLFAVPGLILAAGVIALVVAATPAPDPHRPQQTPRH</sequence>
<keyword evidence="1" id="KW-1133">Transmembrane helix</keyword>
<protein>
    <recommendedName>
        <fullName evidence="4">DUF3995 domain-containing protein</fullName>
    </recommendedName>
</protein>
<name>A0ABU2M682_9ACTN</name>
<evidence type="ECO:0000313" key="3">
    <source>
        <dbReference type="Proteomes" id="UP001183390"/>
    </source>
</evidence>
<feature type="transmembrane region" description="Helical" evidence="1">
    <location>
        <begin position="43"/>
        <end position="66"/>
    </location>
</feature>
<dbReference type="RefSeq" id="WP_311510887.1">
    <property type="nucleotide sequence ID" value="NZ_JAVREP010000003.1"/>
</dbReference>
<organism evidence="2 3">
    <name type="scientific">Nocardiopsis lambiniae</name>
    <dbReference type="NCBI Taxonomy" id="3075539"/>
    <lineage>
        <taxon>Bacteria</taxon>
        <taxon>Bacillati</taxon>
        <taxon>Actinomycetota</taxon>
        <taxon>Actinomycetes</taxon>
        <taxon>Streptosporangiales</taxon>
        <taxon>Nocardiopsidaceae</taxon>
        <taxon>Nocardiopsis</taxon>
    </lineage>
</organism>
<gene>
    <name evidence="2" type="ORF">RM479_06985</name>
</gene>
<keyword evidence="1" id="KW-0812">Transmembrane</keyword>
<dbReference type="EMBL" id="JAVREP010000003">
    <property type="protein sequence ID" value="MDT0328157.1"/>
    <property type="molecule type" value="Genomic_DNA"/>
</dbReference>
<keyword evidence="3" id="KW-1185">Reference proteome</keyword>
<evidence type="ECO:0000313" key="2">
    <source>
        <dbReference type="EMBL" id="MDT0328157.1"/>
    </source>
</evidence>
<keyword evidence="1" id="KW-0472">Membrane</keyword>
<evidence type="ECO:0008006" key="4">
    <source>
        <dbReference type="Google" id="ProtNLM"/>
    </source>
</evidence>
<accession>A0ABU2M682</accession>
<feature type="transmembrane region" description="Helical" evidence="1">
    <location>
        <begin position="78"/>
        <end position="101"/>
    </location>
</feature>
<feature type="transmembrane region" description="Helical" evidence="1">
    <location>
        <begin position="6"/>
        <end position="31"/>
    </location>
</feature>
<comment type="caution">
    <text evidence="2">The sequence shown here is derived from an EMBL/GenBank/DDBJ whole genome shotgun (WGS) entry which is preliminary data.</text>
</comment>
<reference evidence="3" key="1">
    <citation type="submission" date="2023-07" db="EMBL/GenBank/DDBJ databases">
        <title>30 novel species of actinomycetes from the DSMZ collection.</title>
        <authorList>
            <person name="Nouioui I."/>
        </authorList>
    </citation>
    <scope>NUCLEOTIDE SEQUENCE [LARGE SCALE GENOMIC DNA]</scope>
    <source>
        <strain evidence="3">DSM 44743</strain>
    </source>
</reference>
<proteinExistence type="predicted"/>
<evidence type="ECO:0000256" key="1">
    <source>
        <dbReference type="SAM" id="Phobius"/>
    </source>
</evidence>